<sequence>MLGTLFARIFQLPIGLLTLLIAVSEGQAWGWDSVRVLGLLVTTLLMGVLFINIELQSNHPLFDLTLLHNGDYAAGLGITLKLLHRLLCYYILVDYLLTGNFAIKPVTIGIANHSPVSPPANYGTTGRYPRRSLRSSSHDVSRPYSAYFEPIYARKSRHLPIRRLHHYAADFYFRCQRYCLAILSQNRSFVCSPRTCRSCFRNVLYDL</sequence>
<keyword evidence="1" id="KW-1133">Transmembrane helix</keyword>
<dbReference type="Proteomes" id="UP000198847">
    <property type="component" value="Unassembled WGS sequence"/>
</dbReference>
<reference evidence="2 3" key="1">
    <citation type="submission" date="2016-10" db="EMBL/GenBank/DDBJ databases">
        <authorList>
            <person name="de Groot N.N."/>
        </authorList>
    </citation>
    <scope>NUCLEOTIDE SEQUENCE [LARGE SCALE GENOMIC DNA]</scope>
    <source>
        <strain evidence="2 3">DSM 13305</strain>
    </source>
</reference>
<organism evidence="2 3">
    <name type="scientific">Propionispora vibrioides</name>
    <dbReference type="NCBI Taxonomy" id="112903"/>
    <lineage>
        <taxon>Bacteria</taxon>
        <taxon>Bacillati</taxon>
        <taxon>Bacillota</taxon>
        <taxon>Negativicutes</taxon>
        <taxon>Selenomonadales</taxon>
        <taxon>Sporomusaceae</taxon>
        <taxon>Propionispora</taxon>
    </lineage>
</organism>
<evidence type="ECO:0000313" key="2">
    <source>
        <dbReference type="EMBL" id="SEP41028.1"/>
    </source>
</evidence>
<dbReference type="STRING" id="112903.SAMN04490178_12614"/>
<keyword evidence="1" id="KW-0472">Membrane</keyword>
<keyword evidence="3" id="KW-1185">Reference proteome</keyword>
<dbReference type="AlphaFoldDB" id="A0A1H8XP15"/>
<keyword evidence="1" id="KW-0812">Transmembrane</keyword>
<proteinExistence type="predicted"/>
<evidence type="ECO:0000256" key="1">
    <source>
        <dbReference type="SAM" id="Phobius"/>
    </source>
</evidence>
<protein>
    <submittedName>
        <fullName evidence="2">Uncharacterized protein</fullName>
    </submittedName>
</protein>
<evidence type="ECO:0000313" key="3">
    <source>
        <dbReference type="Proteomes" id="UP000198847"/>
    </source>
</evidence>
<name>A0A1H8XP15_9FIRM</name>
<accession>A0A1H8XP15</accession>
<feature type="transmembrane region" description="Helical" evidence="1">
    <location>
        <begin position="36"/>
        <end position="55"/>
    </location>
</feature>
<dbReference type="EMBL" id="FODY01000026">
    <property type="protein sequence ID" value="SEP41028.1"/>
    <property type="molecule type" value="Genomic_DNA"/>
</dbReference>
<gene>
    <name evidence="2" type="ORF">SAMN04490178_12614</name>
</gene>